<evidence type="ECO:0000256" key="1">
    <source>
        <dbReference type="ARBA" id="ARBA00007118"/>
    </source>
</evidence>
<comment type="similarity">
    <text evidence="1 7">Belongs to the nitroreductase family.</text>
</comment>
<sequence length="211" mass="23431">MLRQITHKTSITKESHEQQLTMMSQFAEQLIHGRTHVSPKRLGSPGPNLAQKEQILLAANAAPDHGRMVPWRFVEIGESSRALLGEVFYQCLLERDTDATSTQLQEARDKAFRGPLLLLAIANYQDSNIQISKQEKLISLGCAIQNILLSANALAFGSGLSSGKALQSHRIRILFELSSEEEPICFITIGTVLKEKLGRARPSLADYFSIF</sequence>
<dbReference type="PANTHER" id="PTHR43821:SF1">
    <property type="entry name" value="NAD(P)H NITROREDUCTASE YDJA-RELATED"/>
    <property type="match status" value="1"/>
</dbReference>
<dbReference type="GO" id="GO:0016491">
    <property type="term" value="F:oxidoreductase activity"/>
    <property type="evidence" value="ECO:0007669"/>
    <property type="project" value="UniProtKB-UniRule"/>
</dbReference>
<evidence type="ECO:0000313" key="11">
    <source>
        <dbReference type="Proteomes" id="UP000229366"/>
    </source>
</evidence>
<keyword evidence="6 7" id="KW-0520">NAD</keyword>
<dbReference type="InterPro" id="IPR052530">
    <property type="entry name" value="NAD(P)H_nitroreductase"/>
</dbReference>
<evidence type="ECO:0000313" key="10">
    <source>
        <dbReference type="EMBL" id="PJI83121.1"/>
    </source>
</evidence>
<feature type="binding site" evidence="8">
    <location>
        <position position="65"/>
    </location>
    <ligand>
        <name>FMN</name>
        <dbReference type="ChEBI" id="CHEBI:58210"/>
        <note>ligand shared between dimeric partners</note>
    </ligand>
</feature>
<dbReference type="EC" id="1.-.-.-" evidence="7"/>
<proteinExistence type="inferred from homology"/>
<evidence type="ECO:0000256" key="6">
    <source>
        <dbReference type="ARBA" id="ARBA00023027"/>
    </source>
</evidence>
<keyword evidence="4 7" id="KW-0521">NADP</keyword>
<evidence type="ECO:0000256" key="7">
    <source>
        <dbReference type="PIRNR" id="PIRNR000232"/>
    </source>
</evidence>
<evidence type="ECO:0000256" key="8">
    <source>
        <dbReference type="PIRSR" id="PIRSR000232-1"/>
    </source>
</evidence>
<dbReference type="Pfam" id="PF00881">
    <property type="entry name" value="Nitroreductase"/>
    <property type="match status" value="1"/>
</dbReference>
<dbReference type="Proteomes" id="UP000229366">
    <property type="component" value="Unassembled WGS sequence"/>
</dbReference>
<comment type="cofactor">
    <cofactor evidence="8">
        <name>FMN</name>
        <dbReference type="ChEBI" id="CHEBI:58210"/>
    </cofactor>
    <text evidence="8">Binds 1 FMN per subunit.</text>
</comment>
<dbReference type="PIRSF" id="PIRSF000232">
    <property type="entry name" value="YdjA"/>
    <property type="match status" value="1"/>
</dbReference>
<feature type="domain" description="Nitroreductase" evidence="9">
    <location>
        <begin position="47"/>
        <end position="190"/>
    </location>
</feature>
<evidence type="ECO:0000256" key="3">
    <source>
        <dbReference type="ARBA" id="ARBA00022643"/>
    </source>
</evidence>
<comment type="caution">
    <text evidence="10">The sequence shown here is derived from an EMBL/GenBank/DDBJ whole genome shotgun (WGS) entry which is preliminary data.</text>
</comment>
<keyword evidence="5 7" id="KW-0560">Oxidoreductase</keyword>
<accession>A0A2M8VZ38</accession>
<protein>
    <recommendedName>
        <fullName evidence="7">Putative NAD(P)H nitroreductase</fullName>
        <ecNumber evidence="7">1.-.-.-</ecNumber>
    </recommendedName>
</protein>
<evidence type="ECO:0000256" key="4">
    <source>
        <dbReference type="ARBA" id="ARBA00022857"/>
    </source>
</evidence>
<dbReference type="InterPro" id="IPR026021">
    <property type="entry name" value="YdjA-like"/>
</dbReference>
<dbReference type="SUPFAM" id="SSF55469">
    <property type="entry name" value="FMN-dependent nitroreductase-like"/>
    <property type="match status" value="1"/>
</dbReference>
<dbReference type="PANTHER" id="PTHR43821">
    <property type="entry name" value="NAD(P)H NITROREDUCTASE YDJA-RELATED"/>
    <property type="match status" value="1"/>
</dbReference>
<dbReference type="AlphaFoldDB" id="A0A2M8VZ38"/>
<dbReference type="InterPro" id="IPR029479">
    <property type="entry name" value="Nitroreductase"/>
</dbReference>
<organism evidence="10 11">
    <name type="scientific">Polynucleobacter brandtiae</name>
    <dbReference type="NCBI Taxonomy" id="1938816"/>
    <lineage>
        <taxon>Bacteria</taxon>
        <taxon>Pseudomonadati</taxon>
        <taxon>Pseudomonadota</taxon>
        <taxon>Betaproteobacteria</taxon>
        <taxon>Burkholderiales</taxon>
        <taxon>Burkholderiaceae</taxon>
        <taxon>Polynucleobacter</taxon>
    </lineage>
</organism>
<gene>
    <name evidence="10" type="ORF">B0G85_0513</name>
</gene>
<name>A0A2M8VZ38_9BURK</name>
<dbReference type="InterPro" id="IPR000415">
    <property type="entry name" value="Nitroreductase-like"/>
</dbReference>
<feature type="binding site" description="in other chain" evidence="8">
    <location>
        <begin position="160"/>
        <end position="162"/>
    </location>
    <ligand>
        <name>FMN</name>
        <dbReference type="ChEBI" id="CHEBI:58210"/>
        <note>ligand shared between dimeric partners</note>
    </ligand>
</feature>
<reference evidence="10 11" key="1">
    <citation type="submission" date="2017-11" db="EMBL/GenBank/DDBJ databases">
        <title>Genomic Encyclopedia of Type Strains, Phase III (KMG-III): the genomes of soil and plant-associated and newly described type strains.</title>
        <authorList>
            <person name="Whitman W."/>
        </authorList>
    </citation>
    <scope>NUCLEOTIDE SEQUENCE [LARGE SCALE GENOMIC DNA]</scope>
    <source>
        <strain evidence="10 11">UB-Domo-W1</strain>
    </source>
</reference>
<evidence type="ECO:0000256" key="5">
    <source>
        <dbReference type="ARBA" id="ARBA00023002"/>
    </source>
</evidence>
<evidence type="ECO:0000256" key="2">
    <source>
        <dbReference type="ARBA" id="ARBA00022630"/>
    </source>
</evidence>
<keyword evidence="3 7" id="KW-0288">FMN</keyword>
<evidence type="ECO:0000259" key="9">
    <source>
        <dbReference type="Pfam" id="PF00881"/>
    </source>
</evidence>
<keyword evidence="11" id="KW-1185">Reference proteome</keyword>
<keyword evidence="2 7" id="KW-0285">Flavoprotein</keyword>
<dbReference type="EMBL" id="PGTX01000001">
    <property type="protein sequence ID" value="PJI83121.1"/>
    <property type="molecule type" value="Genomic_DNA"/>
</dbReference>
<dbReference type="Gene3D" id="3.40.109.10">
    <property type="entry name" value="NADH Oxidase"/>
    <property type="match status" value="1"/>
</dbReference>